<dbReference type="PROSITE" id="PS50089">
    <property type="entry name" value="ZF_RING_2"/>
    <property type="match status" value="1"/>
</dbReference>
<feature type="domain" description="RING-type" evidence="5">
    <location>
        <begin position="29"/>
        <end position="78"/>
    </location>
</feature>
<dbReference type="GO" id="GO:0008270">
    <property type="term" value="F:zinc ion binding"/>
    <property type="evidence" value="ECO:0007669"/>
    <property type="project" value="UniProtKB-KW"/>
</dbReference>
<dbReference type="EMBL" id="CM002923">
    <property type="protein sequence ID" value="KGN60891.1"/>
    <property type="molecule type" value="Genomic_DNA"/>
</dbReference>
<sequence length="279" mass="32484">MSGKSMELQSTASMEMETRTSTSDYTNPCPICLGPINQSSYLDKCFHNFCYNCIVQWTKVVSGKRSCTLSSIKCPLCKTESSSIIHGLDGHNFQRHYVNPDFQDSFILSKAHRYRLQCYYTEPGFLNDIFDVQRYWKLQKYLQANQWLEVWLKRELQALIQEEDVDIIMHHFLGLINSFFRRNEPEYQTETPELKRKRFSQTILDAAKPFLSARADRFILELELFLASGLNIEAYDSVYLQRLGWNKPIVPSVANEEDLGLKSVTPYLYIFDCDPDDGD</sequence>
<protein>
    <recommendedName>
        <fullName evidence="5">RING-type domain-containing protein</fullName>
    </recommendedName>
</protein>
<gene>
    <name evidence="6" type="ORF">Csa_2G021620</name>
</gene>
<accession>A0A0A0LLN5</accession>
<dbReference type="AlphaFoldDB" id="A0A0A0LLN5"/>
<evidence type="ECO:0000313" key="6">
    <source>
        <dbReference type="EMBL" id="KGN60891.1"/>
    </source>
</evidence>
<dbReference type="SUPFAM" id="SSF57850">
    <property type="entry name" value="RING/U-box"/>
    <property type="match status" value="1"/>
</dbReference>
<dbReference type="InterPro" id="IPR018957">
    <property type="entry name" value="Znf_C3HC4_RING-type"/>
</dbReference>
<dbReference type="InterPro" id="IPR017907">
    <property type="entry name" value="Znf_RING_CS"/>
</dbReference>
<dbReference type="OrthoDB" id="21204at2759"/>
<reference evidence="6 7" key="3">
    <citation type="journal article" date="2010" name="BMC Genomics">
        <title>Transcriptome sequencing and comparative analysis of cucumber flowers with different sex types.</title>
        <authorList>
            <person name="Guo S."/>
            <person name="Zheng Y."/>
            <person name="Joung J.G."/>
            <person name="Liu S."/>
            <person name="Zhang Z."/>
            <person name="Crasta O.R."/>
            <person name="Sobral B.W."/>
            <person name="Xu Y."/>
            <person name="Huang S."/>
            <person name="Fei Z."/>
        </authorList>
    </citation>
    <scope>NUCLEOTIDE SEQUENCE [LARGE SCALE GENOMIC DNA]</scope>
    <source>
        <strain evidence="7">cv. 9930</strain>
    </source>
</reference>
<keyword evidence="3" id="KW-0862">Zinc</keyword>
<dbReference type="OMA" id="CICQWVK"/>
<keyword evidence="7" id="KW-1185">Reference proteome</keyword>
<dbReference type="InterPro" id="IPR001841">
    <property type="entry name" value="Znf_RING"/>
</dbReference>
<organism evidence="6 7">
    <name type="scientific">Cucumis sativus</name>
    <name type="common">Cucumber</name>
    <dbReference type="NCBI Taxonomy" id="3659"/>
    <lineage>
        <taxon>Eukaryota</taxon>
        <taxon>Viridiplantae</taxon>
        <taxon>Streptophyta</taxon>
        <taxon>Embryophyta</taxon>
        <taxon>Tracheophyta</taxon>
        <taxon>Spermatophyta</taxon>
        <taxon>Magnoliopsida</taxon>
        <taxon>eudicotyledons</taxon>
        <taxon>Gunneridae</taxon>
        <taxon>Pentapetalae</taxon>
        <taxon>rosids</taxon>
        <taxon>fabids</taxon>
        <taxon>Cucurbitales</taxon>
        <taxon>Cucurbitaceae</taxon>
        <taxon>Benincaseae</taxon>
        <taxon>Cucumis</taxon>
    </lineage>
</organism>
<keyword evidence="1" id="KW-0479">Metal-binding</keyword>
<evidence type="ECO:0000256" key="4">
    <source>
        <dbReference type="PROSITE-ProRule" id="PRU00175"/>
    </source>
</evidence>
<evidence type="ECO:0000259" key="5">
    <source>
        <dbReference type="PROSITE" id="PS50089"/>
    </source>
</evidence>
<evidence type="ECO:0000256" key="2">
    <source>
        <dbReference type="ARBA" id="ARBA00022771"/>
    </source>
</evidence>
<dbReference type="Proteomes" id="UP000029981">
    <property type="component" value="Chromosome 2"/>
</dbReference>
<reference evidence="6 7" key="2">
    <citation type="journal article" date="2009" name="PLoS ONE">
        <title>An integrated genetic and cytogenetic map of the cucumber genome.</title>
        <authorList>
            <person name="Ren Y."/>
            <person name="Zhang Z."/>
            <person name="Liu J."/>
            <person name="Staub J.E."/>
            <person name="Han Y."/>
            <person name="Cheng Z."/>
            <person name="Li X."/>
            <person name="Lu J."/>
            <person name="Miao H."/>
            <person name="Kang H."/>
            <person name="Xie B."/>
            <person name="Gu X."/>
            <person name="Wang X."/>
            <person name="Du Y."/>
            <person name="Jin W."/>
            <person name="Huang S."/>
        </authorList>
    </citation>
    <scope>NUCLEOTIDE SEQUENCE [LARGE SCALE GENOMIC DNA]</scope>
    <source>
        <strain evidence="7">cv. 9930</strain>
    </source>
</reference>
<evidence type="ECO:0000256" key="3">
    <source>
        <dbReference type="ARBA" id="ARBA00022833"/>
    </source>
</evidence>
<dbReference type="PANTHER" id="PTHR47692:SF2">
    <property type="entry name" value="ZINC FINGER RING-TYPE DOMAIN CONTAINING PROTEIN"/>
    <property type="match status" value="1"/>
</dbReference>
<dbReference type="SMART" id="SM00184">
    <property type="entry name" value="RING"/>
    <property type="match status" value="1"/>
</dbReference>
<dbReference type="eggNOG" id="KOG4430">
    <property type="taxonomic scope" value="Eukaryota"/>
</dbReference>
<dbReference type="Gramene" id="KGN60891">
    <property type="protein sequence ID" value="KGN60891"/>
    <property type="gene ID" value="Csa_2G021620"/>
</dbReference>
<dbReference type="PROSITE" id="PS00518">
    <property type="entry name" value="ZF_RING_1"/>
    <property type="match status" value="1"/>
</dbReference>
<evidence type="ECO:0000313" key="7">
    <source>
        <dbReference type="Proteomes" id="UP000029981"/>
    </source>
</evidence>
<dbReference type="Pfam" id="PF00097">
    <property type="entry name" value="zf-C3HC4"/>
    <property type="match status" value="1"/>
</dbReference>
<keyword evidence="2 4" id="KW-0863">Zinc-finger</keyword>
<reference evidence="6 7" key="4">
    <citation type="journal article" date="2011" name="BMC Genomics">
        <title>RNA-Seq improves annotation of protein-coding genes in the cucumber genome.</title>
        <authorList>
            <person name="Li Z."/>
            <person name="Zhang Z."/>
            <person name="Yan P."/>
            <person name="Huang S."/>
            <person name="Fei Z."/>
            <person name="Lin K."/>
        </authorList>
    </citation>
    <scope>NUCLEOTIDE SEQUENCE [LARGE SCALE GENOMIC DNA]</scope>
    <source>
        <strain evidence="7">cv. 9930</strain>
    </source>
</reference>
<name>A0A0A0LLN5_CUCSA</name>
<dbReference type="Gene3D" id="3.30.40.10">
    <property type="entry name" value="Zinc/RING finger domain, C3HC4 (zinc finger)"/>
    <property type="match status" value="1"/>
</dbReference>
<dbReference type="KEGG" id="csv:101211581"/>
<reference evidence="6 7" key="1">
    <citation type="journal article" date="2009" name="Nat. Genet.">
        <title>The genome of the cucumber, Cucumis sativus L.</title>
        <authorList>
            <person name="Huang S."/>
            <person name="Li R."/>
            <person name="Zhang Z."/>
            <person name="Li L."/>
            <person name="Gu X."/>
            <person name="Fan W."/>
            <person name="Lucas W.J."/>
            <person name="Wang X."/>
            <person name="Xie B."/>
            <person name="Ni P."/>
            <person name="Ren Y."/>
            <person name="Zhu H."/>
            <person name="Li J."/>
            <person name="Lin K."/>
            <person name="Jin W."/>
            <person name="Fei Z."/>
            <person name="Li G."/>
            <person name="Staub J."/>
            <person name="Kilian A."/>
            <person name="van der Vossen E.A."/>
            <person name="Wu Y."/>
            <person name="Guo J."/>
            <person name="He J."/>
            <person name="Jia Z."/>
            <person name="Ren Y."/>
            <person name="Tian G."/>
            <person name="Lu Y."/>
            <person name="Ruan J."/>
            <person name="Qian W."/>
            <person name="Wang M."/>
            <person name="Huang Q."/>
            <person name="Li B."/>
            <person name="Xuan Z."/>
            <person name="Cao J."/>
            <person name="Asan"/>
            <person name="Wu Z."/>
            <person name="Zhang J."/>
            <person name="Cai Q."/>
            <person name="Bai Y."/>
            <person name="Zhao B."/>
            <person name="Han Y."/>
            <person name="Li Y."/>
            <person name="Li X."/>
            <person name="Wang S."/>
            <person name="Shi Q."/>
            <person name="Liu S."/>
            <person name="Cho W.K."/>
            <person name="Kim J.Y."/>
            <person name="Xu Y."/>
            <person name="Heller-Uszynska K."/>
            <person name="Miao H."/>
            <person name="Cheng Z."/>
            <person name="Zhang S."/>
            <person name="Wu J."/>
            <person name="Yang Y."/>
            <person name="Kang H."/>
            <person name="Li M."/>
            <person name="Liang H."/>
            <person name="Ren X."/>
            <person name="Shi Z."/>
            <person name="Wen M."/>
            <person name="Jian M."/>
            <person name="Yang H."/>
            <person name="Zhang G."/>
            <person name="Yang Z."/>
            <person name="Chen R."/>
            <person name="Liu S."/>
            <person name="Li J."/>
            <person name="Ma L."/>
            <person name="Liu H."/>
            <person name="Zhou Y."/>
            <person name="Zhao J."/>
            <person name="Fang X."/>
            <person name="Li G."/>
            <person name="Fang L."/>
            <person name="Li Y."/>
            <person name="Liu D."/>
            <person name="Zheng H."/>
            <person name="Zhang Y."/>
            <person name="Qin N."/>
            <person name="Li Z."/>
            <person name="Yang G."/>
            <person name="Yang S."/>
            <person name="Bolund L."/>
            <person name="Kristiansen K."/>
            <person name="Zheng H."/>
            <person name="Li S."/>
            <person name="Zhang X."/>
            <person name="Yang H."/>
            <person name="Wang J."/>
            <person name="Sun R."/>
            <person name="Zhang B."/>
            <person name="Jiang S."/>
            <person name="Wang J."/>
            <person name="Du Y."/>
            <person name="Li S."/>
        </authorList>
    </citation>
    <scope>NUCLEOTIDE SEQUENCE [LARGE SCALE GENOMIC DNA]</scope>
    <source>
        <strain evidence="7">cv. 9930</strain>
    </source>
</reference>
<proteinExistence type="predicted"/>
<evidence type="ECO:0000256" key="1">
    <source>
        <dbReference type="ARBA" id="ARBA00022723"/>
    </source>
</evidence>
<dbReference type="InterPro" id="IPR013083">
    <property type="entry name" value="Znf_RING/FYVE/PHD"/>
</dbReference>
<dbReference type="PANTHER" id="PTHR47692">
    <property type="entry name" value="RING/U-BOX SUPERFAMILY PROTEIN"/>
    <property type="match status" value="1"/>
</dbReference>